<dbReference type="InterPro" id="IPR001005">
    <property type="entry name" value="SANT/Myb"/>
</dbReference>
<dbReference type="SUPFAM" id="SSF46689">
    <property type="entry name" value="Homeodomain-like"/>
    <property type="match status" value="2"/>
</dbReference>
<name>A0A388KCY7_CHABU</name>
<feature type="compositionally biased region" description="Basic and acidic residues" evidence="3">
    <location>
        <begin position="643"/>
        <end position="654"/>
    </location>
</feature>
<dbReference type="PANTHER" id="PTHR43999:SF1">
    <property type="entry name" value="DNAJ HOMOLOG SUBFAMILY C MEMBER 2"/>
    <property type="match status" value="1"/>
</dbReference>
<dbReference type="InterPro" id="IPR044634">
    <property type="entry name" value="Zuotin/DnaJC2"/>
</dbReference>
<feature type="domain" description="Myb-like" evidence="5">
    <location>
        <begin position="755"/>
        <end position="801"/>
    </location>
</feature>
<dbReference type="Pfam" id="PF21884">
    <property type="entry name" value="ZUO1-like_ZHD"/>
    <property type="match status" value="1"/>
</dbReference>
<dbReference type="PROSITE" id="PS50090">
    <property type="entry name" value="MYB_LIKE"/>
    <property type="match status" value="2"/>
</dbReference>
<dbReference type="EMBL" id="BFEA01000093">
    <property type="protein sequence ID" value="GBG67891.1"/>
    <property type="molecule type" value="Genomic_DNA"/>
</dbReference>
<evidence type="ECO:0000256" key="1">
    <source>
        <dbReference type="ARBA" id="ARBA00004514"/>
    </source>
</evidence>
<dbReference type="InterPro" id="IPR054076">
    <property type="entry name" value="ZUO1-like_ZHD"/>
</dbReference>
<reference evidence="7 8" key="1">
    <citation type="journal article" date="2018" name="Cell">
        <title>The Chara Genome: Secondary Complexity and Implications for Plant Terrestrialization.</title>
        <authorList>
            <person name="Nishiyama T."/>
            <person name="Sakayama H."/>
            <person name="Vries J.D."/>
            <person name="Buschmann H."/>
            <person name="Saint-Marcoux D."/>
            <person name="Ullrich K.K."/>
            <person name="Haas F.B."/>
            <person name="Vanderstraeten L."/>
            <person name="Becker D."/>
            <person name="Lang D."/>
            <person name="Vosolsobe S."/>
            <person name="Rombauts S."/>
            <person name="Wilhelmsson P.K.I."/>
            <person name="Janitza P."/>
            <person name="Kern R."/>
            <person name="Heyl A."/>
            <person name="Rumpler F."/>
            <person name="Villalobos L.I.A.C."/>
            <person name="Clay J.M."/>
            <person name="Skokan R."/>
            <person name="Toyoda A."/>
            <person name="Suzuki Y."/>
            <person name="Kagoshima H."/>
            <person name="Schijlen E."/>
            <person name="Tajeshwar N."/>
            <person name="Catarino B."/>
            <person name="Hetherington A.J."/>
            <person name="Saltykova A."/>
            <person name="Bonnot C."/>
            <person name="Breuninger H."/>
            <person name="Symeonidi A."/>
            <person name="Radhakrishnan G.V."/>
            <person name="Van Nieuwerburgh F."/>
            <person name="Deforce D."/>
            <person name="Chang C."/>
            <person name="Karol K.G."/>
            <person name="Hedrich R."/>
            <person name="Ulvskov P."/>
            <person name="Glockner G."/>
            <person name="Delwiche C.F."/>
            <person name="Petrasek J."/>
            <person name="Van de Peer Y."/>
            <person name="Friml J."/>
            <person name="Beilby M."/>
            <person name="Dolan L."/>
            <person name="Kohara Y."/>
            <person name="Sugano S."/>
            <person name="Fujiyama A."/>
            <person name="Delaux P.-M."/>
            <person name="Quint M."/>
            <person name="TheiBen G."/>
            <person name="Hagemann M."/>
            <person name="Harholt J."/>
            <person name="Dunand C."/>
            <person name="Zachgo S."/>
            <person name="Langdale J."/>
            <person name="Maumus F."/>
            <person name="Straeten D.V.D."/>
            <person name="Gould S.B."/>
            <person name="Rensing S.A."/>
        </authorList>
    </citation>
    <scope>NUCLEOTIDE SEQUENCE [LARGE SCALE GENOMIC DNA]</scope>
    <source>
        <strain evidence="7 8">S276</strain>
    </source>
</reference>
<comment type="subcellular location">
    <subcellularLocation>
        <location evidence="1">Cytoplasm</location>
        <location evidence="1">Cytosol</location>
    </subcellularLocation>
</comment>
<evidence type="ECO:0000259" key="5">
    <source>
        <dbReference type="PROSITE" id="PS50090"/>
    </source>
</evidence>
<feature type="compositionally biased region" description="Basic and acidic residues" evidence="3">
    <location>
        <begin position="671"/>
        <end position="692"/>
    </location>
</feature>
<feature type="compositionally biased region" description="Low complexity" evidence="3">
    <location>
        <begin position="554"/>
        <end position="564"/>
    </location>
</feature>
<feature type="compositionally biased region" description="Low complexity" evidence="3">
    <location>
        <begin position="375"/>
        <end position="429"/>
    </location>
</feature>
<feature type="domain" description="Myb-like" evidence="5">
    <location>
        <begin position="591"/>
        <end position="632"/>
    </location>
</feature>
<dbReference type="AlphaFoldDB" id="A0A388KCY7"/>
<dbReference type="CDD" id="cd06257">
    <property type="entry name" value="DnaJ"/>
    <property type="match status" value="1"/>
</dbReference>
<dbReference type="Gene3D" id="1.10.287.110">
    <property type="entry name" value="DnaJ domain"/>
    <property type="match status" value="1"/>
</dbReference>
<dbReference type="GO" id="GO:0005829">
    <property type="term" value="C:cytosol"/>
    <property type="evidence" value="ECO:0007669"/>
    <property type="project" value="UniProtKB-SubCell"/>
</dbReference>
<protein>
    <recommendedName>
        <fullName evidence="2">DnaJ homolog subfamily C member 2</fullName>
    </recommendedName>
</protein>
<dbReference type="FunFam" id="1.10.10.60:FF:000416">
    <property type="entry name" value="Myb family transcription factor"/>
    <property type="match status" value="1"/>
</dbReference>
<dbReference type="PRINTS" id="PR00625">
    <property type="entry name" value="JDOMAIN"/>
</dbReference>
<dbReference type="PROSITE" id="PS00636">
    <property type="entry name" value="DNAJ_1"/>
    <property type="match status" value="1"/>
</dbReference>
<feature type="region of interest" description="Disordered" evidence="3">
    <location>
        <begin position="50"/>
        <end position="100"/>
    </location>
</feature>
<feature type="compositionally biased region" description="Gly residues" evidence="3">
    <location>
        <begin position="567"/>
        <end position="589"/>
    </location>
</feature>
<feature type="compositionally biased region" description="Basic residues" evidence="3">
    <location>
        <begin position="365"/>
        <end position="374"/>
    </location>
</feature>
<feature type="compositionally biased region" description="Basic and acidic residues" evidence="3">
    <location>
        <begin position="323"/>
        <end position="349"/>
    </location>
</feature>
<evidence type="ECO:0000256" key="3">
    <source>
        <dbReference type="SAM" id="MobiDB-lite"/>
    </source>
</evidence>
<dbReference type="SUPFAM" id="SSF46565">
    <property type="entry name" value="Chaperone J-domain"/>
    <property type="match status" value="1"/>
</dbReference>
<dbReference type="OMA" id="XKAMVLK"/>
<accession>A0A388KCY7</accession>
<feature type="region of interest" description="Disordered" evidence="3">
    <location>
        <begin position="642"/>
        <end position="754"/>
    </location>
</feature>
<evidence type="ECO:0000313" key="8">
    <source>
        <dbReference type="Proteomes" id="UP000265515"/>
    </source>
</evidence>
<feature type="compositionally biased region" description="Low complexity" evidence="3">
    <location>
        <begin position="67"/>
        <end position="87"/>
    </location>
</feature>
<dbReference type="PROSITE" id="PS50076">
    <property type="entry name" value="DNAJ_2"/>
    <property type="match status" value="1"/>
</dbReference>
<feature type="region of interest" description="Disordered" evidence="3">
    <location>
        <begin position="554"/>
        <end position="594"/>
    </location>
</feature>
<dbReference type="GO" id="GO:0030544">
    <property type="term" value="F:Hsp70 protein binding"/>
    <property type="evidence" value="ECO:0007669"/>
    <property type="project" value="InterPro"/>
</dbReference>
<dbReference type="Gene3D" id="1.10.10.60">
    <property type="entry name" value="Homeodomain-like"/>
    <property type="match status" value="2"/>
</dbReference>
<evidence type="ECO:0000256" key="2">
    <source>
        <dbReference type="ARBA" id="ARBA00014469"/>
    </source>
</evidence>
<dbReference type="InterPro" id="IPR018253">
    <property type="entry name" value="DnaJ_domain_CS"/>
</dbReference>
<dbReference type="Proteomes" id="UP000265515">
    <property type="component" value="Unassembled WGS sequence"/>
</dbReference>
<organism evidence="7 8">
    <name type="scientific">Chara braunii</name>
    <name type="common">Braun's stonewort</name>
    <dbReference type="NCBI Taxonomy" id="69332"/>
    <lineage>
        <taxon>Eukaryota</taxon>
        <taxon>Viridiplantae</taxon>
        <taxon>Streptophyta</taxon>
        <taxon>Charophyceae</taxon>
        <taxon>Charales</taxon>
        <taxon>Characeae</taxon>
        <taxon>Chara</taxon>
    </lineage>
</organism>
<keyword evidence="8" id="KW-1185">Reference proteome</keyword>
<dbReference type="SMART" id="SM00717">
    <property type="entry name" value="SANT"/>
    <property type="match status" value="2"/>
</dbReference>
<feature type="region of interest" description="Disordered" evidence="3">
    <location>
        <begin position="295"/>
        <end position="475"/>
    </location>
</feature>
<dbReference type="InterPro" id="IPR001623">
    <property type="entry name" value="DnaJ_domain"/>
</dbReference>
<dbReference type="STRING" id="69332.A0A388KCY7"/>
<proteinExistence type="predicted"/>
<evidence type="ECO:0000259" key="6">
    <source>
        <dbReference type="PROSITE" id="PS51294"/>
    </source>
</evidence>
<dbReference type="PANTHER" id="PTHR43999">
    <property type="entry name" value="DNAJ HOMOLOG SUBFAMILY C MEMBER 2"/>
    <property type="match status" value="1"/>
</dbReference>
<feature type="compositionally biased region" description="Low complexity" evidence="3">
    <location>
        <begin position="717"/>
        <end position="727"/>
    </location>
</feature>
<dbReference type="GO" id="GO:0051083">
    <property type="term" value="P:'de novo' cotranslational protein folding"/>
    <property type="evidence" value="ECO:0007669"/>
    <property type="project" value="InterPro"/>
</dbReference>
<evidence type="ECO:0000259" key="4">
    <source>
        <dbReference type="PROSITE" id="PS50076"/>
    </source>
</evidence>
<dbReference type="GO" id="GO:0043022">
    <property type="term" value="F:ribosome binding"/>
    <property type="evidence" value="ECO:0007669"/>
    <property type="project" value="InterPro"/>
</dbReference>
<feature type="compositionally biased region" description="Low complexity" evidence="3">
    <location>
        <begin position="457"/>
        <end position="470"/>
    </location>
</feature>
<dbReference type="InterPro" id="IPR009057">
    <property type="entry name" value="Homeodomain-like_sf"/>
</dbReference>
<feature type="domain" description="HTH myb-type" evidence="6">
    <location>
        <begin position="754"/>
        <end position="805"/>
    </location>
</feature>
<dbReference type="InterPro" id="IPR017930">
    <property type="entry name" value="Myb_dom"/>
</dbReference>
<feature type="compositionally biased region" description="Basic and acidic residues" evidence="3">
    <location>
        <begin position="295"/>
        <end position="312"/>
    </location>
</feature>
<dbReference type="InterPro" id="IPR036869">
    <property type="entry name" value="J_dom_sf"/>
</dbReference>
<dbReference type="SMART" id="SM00271">
    <property type="entry name" value="DnaJ"/>
    <property type="match status" value="1"/>
</dbReference>
<dbReference type="PROSITE" id="PS51294">
    <property type="entry name" value="HTH_MYB"/>
    <property type="match status" value="1"/>
</dbReference>
<gene>
    <name evidence="7" type="ORF">CBR_g1010</name>
</gene>
<feature type="domain" description="J" evidence="4">
    <location>
        <begin position="103"/>
        <end position="185"/>
    </location>
</feature>
<comment type="caution">
    <text evidence="7">The sequence shown here is derived from an EMBL/GenBank/DDBJ whole genome shotgun (WGS) entry which is preliminary data.</text>
</comment>
<dbReference type="Pfam" id="PF23082">
    <property type="entry name" value="Myb_DNA-binding_2"/>
    <property type="match status" value="2"/>
</dbReference>
<dbReference type="CDD" id="cd00167">
    <property type="entry name" value="SANT"/>
    <property type="match status" value="2"/>
</dbReference>
<dbReference type="GO" id="GO:0006450">
    <property type="term" value="P:regulation of translational fidelity"/>
    <property type="evidence" value="ECO:0007669"/>
    <property type="project" value="InterPro"/>
</dbReference>
<dbReference type="OrthoDB" id="1690618at2759"/>
<dbReference type="Gramene" id="GBG67891">
    <property type="protein sequence ID" value="GBG67891"/>
    <property type="gene ID" value="CBR_g1010"/>
</dbReference>
<sequence length="817" mass="88910">MEVKLLTYVEDDVPPEGYVVLSSPAEPLKWHRAEPAGFSFHQAALRRSGMLKHSDGDAQDEEDEKAASASAAGSASMADGSSQWYSGKGKKSSSAKDGSGGQDHYKLLGLGHLRFLATEDQIKKAYREVALKFHPDKQASLLLEQTSQSARDSKRQEIDDHFKSIQEAYEVLIDPVKRRIFDSCDEFDDEIPSDCSADDFFKVFGPVFLRNGRWSVTQPCPQLGEDETSMEEVDKFYSFWFNFRSWREHPHADEFDLEQAESREHKRWMERQNAKLREKAKKEEMGRIRTMVDNAYRRDPRVIRQKEAEKAEKVRRKQAKIQAKKEKEEEIARKEEEERLRREEEERALAEQAAQMKKQKDKEKKLLRKEKARLRAIAAPLYTTTPSTSTSTSSSSSSTAASTPSTTTTTSATSSPRRPLSSPSSSSSSKAAAQDPSRGGRGDGSRAGGRNSTAGGQQNSQQKQQQQQQQLRPKMAVAISEEDVEKLCSCLDLNQMKDLCGRLEAETREERRVEMVVEALTDVERQQQATAAACSQGDGLAAAAAGTGGHQANGGANHHIAADGIPSSGGGGGGGEGTAAGGGGGGGGSDKPSWTKEEMDLLAKGLKKFPKGTARRWEVIGNYLGGRSVEEVLKMMKELAAAKPDDSRSFEHFLQKRKPSNRVIGNTPDIADGRVAEDMEGAGGRRRDEDGRGGGGGGGGNSAATRGGVGEDEKGNASGRRGAATDGAAGGARTGASTVSESLATAARAPAEDTWTDAQDVALVKALKAFPKDTPQRWDRIAQAVPGRSKSQCFKRFSELRENFRRKRNEGGAADDS</sequence>
<dbReference type="Pfam" id="PF00226">
    <property type="entry name" value="DnaJ"/>
    <property type="match status" value="1"/>
</dbReference>
<evidence type="ECO:0000313" key="7">
    <source>
        <dbReference type="EMBL" id="GBG67891.1"/>
    </source>
</evidence>